<accession>A0A9D3U5R0</accession>
<protein>
    <submittedName>
        <fullName evidence="2">Uncharacterized protein</fullName>
    </submittedName>
</protein>
<dbReference type="AlphaFoldDB" id="A0A9D3U5R0"/>
<keyword evidence="3" id="KW-1185">Reference proteome</keyword>
<keyword evidence="1" id="KW-0472">Membrane</keyword>
<comment type="caution">
    <text evidence="2">The sequence shown here is derived from an EMBL/GenBank/DDBJ whole genome shotgun (WGS) entry which is preliminary data.</text>
</comment>
<name>A0A9D3U5R0_9ROSI</name>
<feature type="transmembrane region" description="Helical" evidence="1">
    <location>
        <begin position="44"/>
        <end position="65"/>
    </location>
</feature>
<evidence type="ECO:0000256" key="1">
    <source>
        <dbReference type="SAM" id="Phobius"/>
    </source>
</evidence>
<evidence type="ECO:0000313" key="3">
    <source>
        <dbReference type="Proteomes" id="UP000828251"/>
    </source>
</evidence>
<keyword evidence="1" id="KW-0812">Transmembrane</keyword>
<organism evidence="2 3">
    <name type="scientific">Gossypium stocksii</name>
    <dbReference type="NCBI Taxonomy" id="47602"/>
    <lineage>
        <taxon>Eukaryota</taxon>
        <taxon>Viridiplantae</taxon>
        <taxon>Streptophyta</taxon>
        <taxon>Embryophyta</taxon>
        <taxon>Tracheophyta</taxon>
        <taxon>Spermatophyta</taxon>
        <taxon>Magnoliopsida</taxon>
        <taxon>eudicotyledons</taxon>
        <taxon>Gunneridae</taxon>
        <taxon>Pentapetalae</taxon>
        <taxon>rosids</taxon>
        <taxon>malvids</taxon>
        <taxon>Malvales</taxon>
        <taxon>Malvaceae</taxon>
        <taxon>Malvoideae</taxon>
        <taxon>Gossypium</taxon>
    </lineage>
</organism>
<gene>
    <name evidence="2" type="ORF">J1N35_042578</name>
</gene>
<dbReference type="EMBL" id="JAIQCV010000013">
    <property type="protein sequence ID" value="KAH1030404.1"/>
    <property type="molecule type" value="Genomic_DNA"/>
</dbReference>
<proteinExistence type="predicted"/>
<dbReference type="Proteomes" id="UP000828251">
    <property type="component" value="Unassembled WGS sequence"/>
</dbReference>
<keyword evidence="1" id="KW-1133">Transmembrane helix</keyword>
<reference evidence="2 3" key="1">
    <citation type="journal article" date="2021" name="Plant Biotechnol. J.">
        <title>Multi-omics assisted identification of the key and species-specific regulatory components of drought-tolerant mechanisms in Gossypium stocksii.</title>
        <authorList>
            <person name="Yu D."/>
            <person name="Ke L."/>
            <person name="Zhang D."/>
            <person name="Wu Y."/>
            <person name="Sun Y."/>
            <person name="Mei J."/>
            <person name="Sun J."/>
            <person name="Sun Y."/>
        </authorList>
    </citation>
    <scope>NUCLEOTIDE SEQUENCE [LARGE SCALE GENOMIC DNA]</scope>
    <source>
        <strain evidence="3">cv. E1</strain>
        <tissue evidence="2">Leaf</tissue>
    </source>
</reference>
<evidence type="ECO:0000313" key="2">
    <source>
        <dbReference type="EMBL" id="KAH1030404.1"/>
    </source>
</evidence>
<sequence>MAVPFTYTYICVYIYIYINDQFLGLEHHLAFYRNHCNHNHLGCLALLLGNLAPSPIPFLFLLLWVSLSSSQHLPWIVSLSSSSSIEAITMQNPAKNWVF</sequence>